<gene>
    <name evidence="2" type="ORF">D1868_07125</name>
</gene>
<dbReference type="EMBL" id="CP045483">
    <property type="protein sequence ID" value="QGR19776.1"/>
    <property type="molecule type" value="Genomic_DNA"/>
</dbReference>
<organism evidence="2 3">
    <name type="scientific">Stygiolobus azoricus</name>
    <dbReference type="NCBI Taxonomy" id="41675"/>
    <lineage>
        <taxon>Archaea</taxon>
        <taxon>Thermoproteota</taxon>
        <taxon>Thermoprotei</taxon>
        <taxon>Sulfolobales</taxon>
        <taxon>Sulfolobaceae</taxon>
        <taxon>Stygiolobus</taxon>
    </lineage>
</organism>
<name>A0A650CPK6_9CREN</name>
<feature type="transmembrane region" description="Helical" evidence="1">
    <location>
        <begin position="16"/>
        <end position="39"/>
    </location>
</feature>
<keyword evidence="1" id="KW-1133">Transmembrane helix</keyword>
<proteinExistence type="predicted"/>
<keyword evidence="1" id="KW-0812">Transmembrane</keyword>
<dbReference type="KEGG" id="sazo:D1868_07125"/>
<dbReference type="RefSeq" id="WP_156006886.1">
    <property type="nucleotide sequence ID" value="NZ_CP045483.1"/>
</dbReference>
<dbReference type="GeneID" id="42798829"/>
<dbReference type="Proteomes" id="UP000423396">
    <property type="component" value="Chromosome"/>
</dbReference>
<keyword evidence="3" id="KW-1185">Reference proteome</keyword>
<reference evidence="2 3" key="1">
    <citation type="submission" date="2019-10" db="EMBL/GenBank/DDBJ databases">
        <title>Genome Sequences from Six Type Strain Members of the Archaeal Family Sulfolobaceae: Acidianus ambivalens, Acidianus infernus, Metallosphaera prunae, Stygiolobus azoricus, Sulfolobus metallicus, and Sulfurisphaera ohwakuensis.</title>
        <authorList>
            <person name="Counts J.A."/>
            <person name="Kelly R.M."/>
        </authorList>
    </citation>
    <scope>NUCLEOTIDE SEQUENCE [LARGE SCALE GENOMIC DNA]</scope>
    <source>
        <strain evidence="2 3">FC6</strain>
    </source>
</reference>
<dbReference type="AlphaFoldDB" id="A0A650CPK6"/>
<evidence type="ECO:0000313" key="3">
    <source>
        <dbReference type="Proteomes" id="UP000423396"/>
    </source>
</evidence>
<evidence type="ECO:0000256" key="1">
    <source>
        <dbReference type="SAM" id="Phobius"/>
    </source>
</evidence>
<dbReference type="OrthoDB" id="44018at2157"/>
<keyword evidence="1" id="KW-0472">Membrane</keyword>
<sequence>MYWWINKLLEKDSLRILIVITITFVVTLISILSILYYLFPPILIGYQITSNGIIEYFEKLIGPSLFIIKVYLNNTPVNAIISVFINQPNKIVFYKEFYGKSVEIPFTAIENYVGPWGKYKNANTSLLVIATYVNGNETYSSAEEIEYNPSWVLQSLPIEVYPIEVVAKINIIPKLIKLNMTMIQQEINKIQTLRTEILKRGYMNSPPGSLHPYILHMSKEEYEESPVFKGGYEYLPVTSIVYFYNFSVPLSWVTLSNNVNKYDNYSSISLPTALVGEVSWFAVSNSTNYGGSYIGVSYSTNAYWYTRVSYTNYTLSKLYDPTIYTYYNATIAVVIYQVYHAIGISHSLAGYVTVFEILWASPKIGTAVESGNGITCVIYTNSSGEYRYPLAVGNGSVTLLYTYFSKFIGKQKSSPYGYVRWVDDEITYFTGNIVPWYKKIDIPPCIIPIGFFSYYIHLIIQHSQNTNHTADPIFDPAALIISILNPELGISNKIVATAININPEYSELSSNLIEKYVIDIHAIVYFPVPVNSTYVIFNNSGQVYVSLLNYPNSLGVPLFGFIMNYSSYYYGG</sequence>
<evidence type="ECO:0000313" key="2">
    <source>
        <dbReference type="EMBL" id="QGR19776.1"/>
    </source>
</evidence>
<protein>
    <submittedName>
        <fullName evidence="2">Uncharacterized protein</fullName>
    </submittedName>
</protein>
<accession>A0A650CPK6</accession>